<dbReference type="RefSeq" id="WP_011164138.1">
    <property type="nucleotide sequence ID" value="NC_005363.1"/>
</dbReference>
<dbReference type="Proteomes" id="UP000008080">
    <property type="component" value="Chromosome"/>
</dbReference>
<name>Q6MMG8_BDEBA</name>
<dbReference type="HOGENOM" id="CLU_1159316_0_0_7"/>
<dbReference type="AlphaFoldDB" id="Q6MMG8"/>
<reference evidence="1 2" key="1">
    <citation type="journal article" date="2004" name="Science">
        <title>A predator unmasked: life cycle of Bdellovibrio bacteriovorus from a genomic perspective.</title>
        <authorList>
            <person name="Rendulic S."/>
            <person name="Jagtap P."/>
            <person name="Rosinus A."/>
            <person name="Eppinger M."/>
            <person name="Baar C."/>
            <person name="Lanz C."/>
            <person name="Keller H."/>
            <person name="Lambert C."/>
            <person name="Evans K.J."/>
            <person name="Goesmann A."/>
            <person name="Meyer F."/>
            <person name="Sockett R.E."/>
            <person name="Schuster S.C."/>
        </authorList>
    </citation>
    <scope>NUCLEOTIDE SEQUENCE [LARGE SCALE GENOMIC DNA]</scope>
    <source>
        <strain evidence="2">ATCC 15356 / DSM 50701 / NCIMB 9529 / HD100</strain>
    </source>
</reference>
<protein>
    <submittedName>
        <fullName evidence="1">Uncharacterized protein</fullName>
    </submittedName>
</protein>
<evidence type="ECO:0000313" key="2">
    <source>
        <dbReference type="Proteomes" id="UP000008080"/>
    </source>
</evidence>
<gene>
    <name evidence="1" type="ordered locus">Bd1663</name>
</gene>
<proteinExistence type="predicted"/>
<dbReference type="EMBL" id="BX842650">
    <property type="protein sequence ID" value="CAE79536.1"/>
    <property type="molecule type" value="Genomic_DNA"/>
</dbReference>
<accession>Q6MMG8</accession>
<dbReference type="KEGG" id="bba:Bd1663"/>
<dbReference type="eggNOG" id="COG5298">
    <property type="taxonomic scope" value="Bacteria"/>
</dbReference>
<dbReference type="STRING" id="264462.Bd1663"/>
<sequence>MRRQRDLLVLLGLVAIGSLGIAAFRGLSTPEKANCVQIYFDAESRDQLASGKAFADQLRGLLAPYVGYSVHASGIANYQSGEVHRCDKNIYIGTHFDHRVPRVFVEDFMSAKGSVAWFGYNVWQMGPRLENEMGLRFLRMARQEFTGFFDEVLYEGGFFKKNSKTLTEQVELLPSDMSKFSMLAESRNSITREIVPYIVQSKNRFYVADVPELEAGHMNLMMAEILARFMESKVQHRGVIAFGLGH</sequence>
<dbReference type="GeneID" id="93012648"/>
<evidence type="ECO:0000313" key="1">
    <source>
        <dbReference type="EMBL" id="CAE79536.1"/>
    </source>
</evidence>
<organism evidence="1 2">
    <name type="scientific">Bdellovibrio bacteriovorus (strain ATCC 15356 / DSM 50701 / NCIMB 9529 / HD100)</name>
    <dbReference type="NCBI Taxonomy" id="264462"/>
    <lineage>
        <taxon>Bacteria</taxon>
        <taxon>Pseudomonadati</taxon>
        <taxon>Bdellovibrionota</taxon>
        <taxon>Bdellovibrionia</taxon>
        <taxon>Bdellovibrionales</taxon>
        <taxon>Pseudobdellovibrionaceae</taxon>
        <taxon>Bdellovibrio</taxon>
    </lineage>
</organism>
<keyword evidence="2" id="KW-1185">Reference proteome</keyword>